<dbReference type="EMBL" id="FNCZ01000003">
    <property type="protein sequence ID" value="SDH60968.1"/>
    <property type="molecule type" value="Genomic_DNA"/>
</dbReference>
<keyword evidence="2" id="KW-1185">Reference proteome</keyword>
<accession>A0A1G8DTN5</accession>
<name>A0A1G8DTN5_9FLAO</name>
<organism evidence="1 2">
    <name type="scientific">Winogradskyella thalassocola</name>
    <dbReference type="NCBI Taxonomy" id="262004"/>
    <lineage>
        <taxon>Bacteria</taxon>
        <taxon>Pseudomonadati</taxon>
        <taxon>Bacteroidota</taxon>
        <taxon>Flavobacteriia</taxon>
        <taxon>Flavobacteriales</taxon>
        <taxon>Flavobacteriaceae</taxon>
        <taxon>Winogradskyella</taxon>
    </lineage>
</organism>
<dbReference type="Proteomes" id="UP000199492">
    <property type="component" value="Unassembled WGS sequence"/>
</dbReference>
<evidence type="ECO:0000313" key="1">
    <source>
        <dbReference type="EMBL" id="SDH60968.1"/>
    </source>
</evidence>
<dbReference type="STRING" id="262004.SAMN04489796_103306"/>
<evidence type="ECO:0000313" key="2">
    <source>
        <dbReference type="Proteomes" id="UP000199492"/>
    </source>
</evidence>
<proteinExistence type="predicted"/>
<reference evidence="2" key="1">
    <citation type="submission" date="2016-10" db="EMBL/GenBank/DDBJ databases">
        <authorList>
            <person name="Varghese N."/>
            <person name="Submissions S."/>
        </authorList>
    </citation>
    <scope>NUCLEOTIDE SEQUENCE [LARGE SCALE GENOMIC DNA]</scope>
    <source>
        <strain evidence="2">DSM 15363</strain>
    </source>
</reference>
<sequence>MSRQKGILKLVGTLNGKCFYQLNGQYIVRKAVGPSRERINNDPAFVNVKCNNQEFAAASQLSKAIRRGLEDKANQFKYNYMASRLTGCCRKIIQKGSGQFGEREANLFNTPSNLIGFQLNKDLAFHQLYNSKLNVTANTQRRIITIECSQSTTNQHYKIPKKATHYQLTAAISCVSKLQWQPNEKAYRTAYPEQNTLGGAIQSPPLKLSTTHHNLNLQWQTPTQNGIPTDVAITVWLGIAYLKQQNQSYHTYRTPQAMQCIAII</sequence>
<dbReference type="AlphaFoldDB" id="A0A1G8DTN5"/>
<gene>
    <name evidence="1" type="ORF">SAMN04489796_103306</name>
</gene>
<dbReference type="RefSeq" id="WP_092467734.1">
    <property type="nucleotide sequence ID" value="NZ_FNCZ01000003.1"/>
</dbReference>
<dbReference type="OrthoDB" id="645138at2"/>
<protein>
    <submittedName>
        <fullName evidence="1">Uncharacterized protein</fullName>
    </submittedName>
</protein>